<organism evidence="11 12">
    <name type="scientific">Microcoleus asticus IPMA8</name>
    <dbReference type="NCBI Taxonomy" id="2563858"/>
    <lineage>
        <taxon>Bacteria</taxon>
        <taxon>Bacillati</taxon>
        <taxon>Cyanobacteriota</taxon>
        <taxon>Cyanophyceae</taxon>
        <taxon>Oscillatoriophycideae</taxon>
        <taxon>Oscillatoriales</taxon>
        <taxon>Microcoleaceae</taxon>
        <taxon>Microcoleus</taxon>
        <taxon>Microcoleus asticus</taxon>
    </lineage>
</organism>
<dbReference type="PROSITE" id="PS01215">
    <property type="entry name" value="MRP"/>
    <property type="match status" value="1"/>
</dbReference>
<comment type="similarity">
    <text evidence="8">Belongs to the Mrp/NBP35 ATP-binding proteins family.</text>
</comment>
<comment type="caution">
    <text evidence="11">The sequence shown here is derived from an EMBL/GenBank/DDBJ whole genome shotgun (WGS) entry which is preliminary data.</text>
</comment>
<feature type="binding site" evidence="8">
    <location>
        <begin position="111"/>
        <end position="118"/>
    </location>
    <ligand>
        <name>ATP</name>
        <dbReference type="ChEBI" id="CHEBI:30616"/>
    </ligand>
</feature>
<proteinExistence type="inferred from homology"/>
<dbReference type="Pfam" id="PF10609">
    <property type="entry name" value="ParA"/>
    <property type="match status" value="1"/>
</dbReference>
<dbReference type="PANTHER" id="PTHR42961">
    <property type="entry name" value="IRON-SULFUR PROTEIN NUBPL"/>
    <property type="match status" value="1"/>
</dbReference>
<evidence type="ECO:0000256" key="2">
    <source>
        <dbReference type="ARBA" id="ARBA00008205"/>
    </source>
</evidence>
<keyword evidence="8" id="KW-0378">Hydrolase</keyword>
<dbReference type="InterPro" id="IPR019591">
    <property type="entry name" value="Mrp/NBP35_ATP-bd"/>
</dbReference>
<keyword evidence="7 8" id="KW-0411">Iron-sulfur</keyword>
<evidence type="ECO:0000256" key="3">
    <source>
        <dbReference type="ARBA" id="ARBA00022723"/>
    </source>
</evidence>
<feature type="domain" description="MIP18 family-like" evidence="10">
    <location>
        <begin position="28"/>
        <end position="91"/>
    </location>
</feature>
<dbReference type="InterPro" id="IPR044304">
    <property type="entry name" value="NUBPL-like"/>
</dbReference>
<dbReference type="CDD" id="cd02037">
    <property type="entry name" value="Mrp_NBP35"/>
    <property type="match status" value="1"/>
</dbReference>
<evidence type="ECO:0000256" key="6">
    <source>
        <dbReference type="ARBA" id="ARBA00023004"/>
    </source>
</evidence>
<keyword evidence="5 8" id="KW-0067">ATP-binding</keyword>
<feature type="region of interest" description="Disordered" evidence="9">
    <location>
        <begin position="1"/>
        <end position="20"/>
    </location>
</feature>
<dbReference type="PANTHER" id="PTHR42961:SF2">
    <property type="entry name" value="IRON-SULFUR PROTEIN NUBPL"/>
    <property type="match status" value="1"/>
</dbReference>
<protein>
    <recommendedName>
        <fullName evidence="8">Iron-sulfur cluster carrier protein</fullName>
    </recommendedName>
</protein>
<dbReference type="InterPro" id="IPR002744">
    <property type="entry name" value="MIP18-like"/>
</dbReference>
<comment type="similarity">
    <text evidence="1">In the N-terminal section; belongs to the MIP18 family.</text>
</comment>
<dbReference type="Gene3D" id="3.40.50.300">
    <property type="entry name" value="P-loop containing nucleotide triphosphate hydrolases"/>
    <property type="match status" value="1"/>
</dbReference>
<dbReference type="EMBL" id="SRRZ01000080">
    <property type="protein sequence ID" value="NQE36293.1"/>
    <property type="molecule type" value="Genomic_DNA"/>
</dbReference>
<keyword evidence="3 8" id="KW-0479">Metal-binding</keyword>
<dbReference type="InterPro" id="IPR000808">
    <property type="entry name" value="Mrp-like_CS"/>
</dbReference>
<comment type="similarity">
    <text evidence="2">In the C-terminal section; belongs to the Mrp/NBP35 ATP-binding proteins family.</text>
</comment>
<evidence type="ECO:0000313" key="11">
    <source>
        <dbReference type="EMBL" id="NQE36293.1"/>
    </source>
</evidence>
<dbReference type="InterPro" id="IPR034904">
    <property type="entry name" value="FSCA_dom_sf"/>
</dbReference>
<feature type="compositionally biased region" description="Polar residues" evidence="9">
    <location>
        <begin position="1"/>
        <end position="19"/>
    </location>
</feature>
<keyword evidence="6 8" id="KW-0408">Iron</keyword>
<evidence type="ECO:0000256" key="5">
    <source>
        <dbReference type="ARBA" id="ARBA00022840"/>
    </source>
</evidence>
<dbReference type="SUPFAM" id="SSF52540">
    <property type="entry name" value="P-loop containing nucleoside triphosphate hydrolases"/>
    <property type="match status" value="1"/>
</dbReference>
<dbReference type="Gene3D" id="3.30.300.130">
    <property type="entry name" value="Fe-S cluster assembly (FSCA)"/>
    <property type="match status" value="1"/>
</dbReference>
<comment type="subunit">
    <text evidence="8">Homodimer.</text>
</comment>
<evidence type="ECO:0000256" key="7">
    <source>
        <dbReference type="ARBA" id="ARBA00023014"/>
    </source>
</evidence>
<accession>A0ABX2D1F2</accession>
<dbReference type="Proteomes" id="UP000702425">
    <property type="component" value="Unassembled WGS sequence"/>
</dbReference>
<dbReference type="RefSeq" id="WP_172190213.1">
    <property type="nucleotide sequence ID" value="NZ_CAWPPK010000297.1"/>
</dbReference>
<evidence type="ECO:0000256" key="8">
    <source>
        <dbReference type="HAMAP-Rule" id="MF_02040"/>
    </source>
</evidence>
<evidence type="ECO:0000313" key="12">
    <source>
        <dbReference type="Proteomes" id="UP000702425"/>
    </source>
</evidence>
<dbReference type="Pfam" id="PF01883">
    <property type="entry name" value="FeS_assembly_P"/>
    <property type="match status" value="1"/>
</dbReference>
<gene>
    <name evidence="11" type="primary">apbC_2</name>
    <name evidence="11" type="ORF">E5S67_04056</name>
</gene>
<comment type="function">
    <text evidence="8">Binds and transfers iron-sulfur (Fe-S) clusters to target apoproteins. Can hydrolyze ATP.</text>
</comment>
<dbReference type="InterPro" id="IPR027417">
    <property type="entry name" value="P-loop_NTPase"/>
</dbReference>
<dbReference type="InterPro" id="IPR033756">
    <property type="entry name" value="YlxH/NBP35"/>
</dbReference>
<dbReference type="HAMAP" id="MF_02040">
    <property type="entry name" value="Mrp_NBP35"/>
    <property type="match status" value="1"/>
</dbReference>
<evidence type="ECO:0000259" key="10">
    <source>
        <dbReference type="Pfam" id="PF01883"/>
    </source>
</evidence>
<keyword evidence="4 8" id="KW-0547">Nucleotide-binding</keyword>
<evidence type="ECO:0000256" key="9">
    <source>
        <dbReference type="SAM" id="MobiDB-lite"/>
    </source>
</evidence>
<sequence length="370" mass="39978">MLNSSSLPKTDSHLPSENPNILGEFRQQEVVNYLKQVIEPTLKNDIISLGMVRNLRIVDGYIYLRLYIGSHQQDLQAKIESVLSPITWCKKTYIQICTIANVRTTLAICSGKGGVGKSTTAVNLAAALKLQGAKVGLLDADVYGPNIPQMLGLGQADVETINTDKGQKFLPLEAQGIKLMSVGLLAEPERPLAWRGPVLHKIITQFIQDVEWGELDYLLIDLPPGTGDAQITIVQESPICGVILVTTPQQISISDVRRNIYMFRQVGVPVLGIIENMSYLICDRDSQPLQIFGSGGGKQLAEELQAPLLAQIPIDPRICAGGDTGKPLTLADPNSAVSQVFMQIAAVLDATFSPSGATDILAANINQVSN</sequence>
<evidence type="ECO:0000256" key="4">
    <source>
        <dbReference type="ARBA" id="ARBA00022741"/>
    </source>
</evidence>
<name>A0ABX2D1F2_9CYAN</name>
<dbReference type="SUPFAM" id="SSF117916">
    <property type="entry name" value="Fe-S cluster assembly (FSCA) domain-like"/>
    <property type="match status" value="1"/>
</dbReference>
<keyword evidence="12" id="KW-1185">Reference proteome</keyword>
<reference evidence="11 12" key="1">
    <citation type="journal article" date="2020" name="Sci. Rep.">
        <title>A novel cyanobacterial geosmin producer, revising GeoA distribution and dispersion patterns in Bacteria.</title>
        <authorList>
            <person name="Churro C."/>
            <person name="Semedo-Aguiar A.P."/>
            <person name="Silva A.D."/>
            <person name="Pereira-Leal J.B."/>
            <person name="Leite R.B."/>
        </authorList>
    </citation>
    <scope>NUCLEOTIDE SEQUENCE [LARGE SCALE GENOMIC DNA]</scope>
    <source>
        <strain evidence="11 12">IPMA8</strain>
    </source>
</reference>
<evidence type="ECO:0000256" key="1">
    <source>
        <dbReference type="ARBA" id="ARBA00007352"/>
    </source>
</evidence>